<protein>
    <submittedName>
        <fullName evidence="2">Quinol monooxygenase YgiN</fullName>
    </submittedName>
</protein>
<gene>
    <name evidence="2" type="ORF">FHS75_001145</name>
</gene>
<dbReference type="GO" id="GO:0004497">
    <property type="term" value="F:monooxygenase activity"/>
    <property type="evidence" value="ECO:0007669"/>
    <property type="project" value="UniProtKB-KW"/>
</dbReference>
<proteinExistence type="predicted"/>
<keyword evidence="3" id="KW-1185">Reference proteome</keyword>
<dbReference type="InterPro" id="IPR007138">
    <property type="entry name" value="ABM_dom"/>
</dbReference>
<evidence type="ECO:0000313" key="2">
    <source>
        <dbReference type="EMBL" id="NYH94826.1"/>
    </source>
</evidence>
<dbReference type="SUPFAM" id="SSF54909">
    <property type="entry name" value="Dimeric alpha+beta barrel"/>
    <property type="match status" value="1"/>
</dbReference>
<feature type="domain" description="ABM" evidence="1">
    <location>
        <begin position="2"/>
        <end position="76"/>
    </location>
</feature>
<dbReference type="EMBL" id="JACBZF010000002">
    <property type="protein sequence ID" value="NYH94826.1"/>
    <property type="molecule type" value="Genomic_DNA"/>
</dbReference>
<dbReference type="AlphaFoldDB" id="A0A7Y9XUG5"/>
<keyword evidence="2" id="KW-0560">Oxidoreductase</keyword>
<keyword evidence="2" id="KW-0503">Monooxygenase</keyword>
<sequence length="117" mass="13201">MMLIVAGTIATDPDLVDDLLADLCAGIASSLAEEGCEAYHFAMEDRAAGHVLTFQAWRDERALALHLARPELGQLVARWQDRFDVRTRIYEGDAVRPVGEWRDPSNRRLVEYSRKSD</sequence>
<name>A0A7Y9XUG5_9SPHN</name>
<dbReference type="InterPro" id="IPR011008">
    <property type="entry name" value="Dimeric_a/b-barrel"/>
</dbReference>
<organism evidence="2 3">
    <name type="scientific">Novosphingobium marinum</name>
    <dbReference type="NCBI Taxonomy" id="1514948"/>
    <lineage>
        <taxon>Bacteria</taxon>
        <taxon>Pseudomonadati</taxon>
        <taxon>Pseudomonadota</taxon>
        <taxon>Alphaproteobacteria</taxon>
        <taxon>Sphingomonadales</taxon>
        <taxon>Sphingomonadaceae</taxon>
        <taxon>Novosphingobium</taxon>
    </lineage>
</organism>
<accession>A0A7Y9XUG5</accession>
<evidence type="ECO:0000313" key="3">
    <source>
        <dbReference type="Proteomes" id="UP000522081"/>
    </source>
</evidence>
<dbReference type="Gene3D" id="3.30.70.100">
    <property type="match status" value="1"/>
</dbReference>
<evidence type="ECO:0000259" key="1">
    <source>
        <dbReference type="Pfam" id="PF03992"/>
    </source>
</evidence>
<dbReference type="Pfam" id="PF03992">
    <property type="entry name" value="ABM"/>
    <property type="match status" value="1"/>
</dbReference>
<reference evidence="2 3" key="1">
    <citation type="submission" date="2020-07" db="EMBL/GenBank/DDBJ databases">
        <title>Genomic Encyclopedia of Type Strains, Phase IV (KMG-IV): sequencing the most valuable type-strain genomes for metagenomic binning, comparative biology and taxonomic classification.</title>
        <authorList>
            <person name="Goeker M."/>
        </authorList>
    </citation>
    <scope>NUCLEOTIDE SEQUENCE [LARGE SCALE GENOMIC DNA]</scope>
    <source>
        <strain evidence="2 3">DSM 29043</strain>
    </source>
</reference>
<dbReference type="Proteomes" id="UP000522081">
    <property type="component" value="Unassembled WGS sequence"/>
</dbReference>
<comment type="caution">
    <text evidence="2">The sequence shown here is derived from an EMBL/GenBank/DDBJ whole genome shotgun (WGS) entry which is preliminary data.</text>
</comment>